<feature type="domain" description="ATP-grasp" evidence="3">
    <location>
        <begin position="210"/>
        <end position="412"/>
    </location>
</feature>
<evidence type="ECO:0000256" key="2">
    <source>
        <dbReference type="SAM" id="Phobius"/>
    </source>
</evidence>
<dbReference type="EMBL" id="JNVN01001042">
    <property type="protein sequence ID" value="KHJ34122.1"/>
    <property type="molecule type" value="Genomic_DNA"/>
</dbReference>
<feature type="transmembrane region" description="Helical" evidence="2">
    <location>
        <begin position="45"/>
        <end position="68"/>
    </location>
</feature>
<gene>
    <name evidence="4" type="ORF">EV44_g0829</name>
</gene>
<dbReference type="GO" id="GO:0005524">
    <property type="term" value="F:ATP binding"/>
    <property type="evidence" value="ECO:0007669"/>
    <property type="project" value="UniProtKB-UniRule"/>
</dbReference>
<dbReference type="Proteomes" id="UP000030854">
    <property type="component" value="Unassembled WGS sequence"/>
</dbReference>
<protein>
    <submittedName>
        <fullName evidence="4">Putative carbamoylphosphate synthase large subunit</fullName>
    </submittedName>
</protein>
<evidence type="ECO:0000313" key="4">
    <source>
        <dbReference type="EMBL" id="KHJ34122.1"/>
    </source>
</evidence>
<keyword evidence="2" id="KW-0812">Transmembrane</keyword>
<dbReference type="InterPro" id="IPR011761">
    <property type="entry name" value="ATP-grasp"/>
</dbReference>
<dbReference type="HOGENOM" id="CLU_026180_1_0_1"/>
<reference evidence="4 5" key="1">
    <citation type="journal article" date="2014" name="BMC Genomics">
        <title>Adaptive genomic structural variation in the grape powdery mildew pathogen, Erysiphe necator.</title>
        <authorList>
            <person name="Jones L."/>
            <person name="Riaz S."/>
            <person name="Morales-Cruz A."/>
            <person name="Amrine K.C."/>
            <person name="McGuire B."/>
            <person name="Gubler W.D."/>
            <person name="Walker M.A."/>
            <person name="Cantu D."/>
        </authorList>
    </citation>
    <scope>NUCLEOTIDE SEQUENCE [LARGE SCALE GENOMIC DNA]</scope>
    <source>
        <strain evidence="5">c</strain>
    </source>
</reference>
<dbReference type="GO" id="GO:0046872">
    <property type="term" value="F:metal ion binding"/>
    <property type="evidence" value="ECO:0007669"/>
    <property type="project" value="InterPro"/>
</dbReference>
<dbReference type="OMA" id="CNPRTHS"/>
<dbReference type="SUPFAM" id="SSF56059">
    <property type="entry name" value="Glutathione synthetase ATP-binding domain-like"/>
    <property type="match status" value="1"/>
</dbReference>
<keyword evidence="1" id="KW-0547">Nucleotide-binding</keyword>
<keyword evidence="5" id="KW-1185">Reference proteome</keyword>
<dbReference type="Gene3D" id="3.40.50.20">
    <property type="match status" value="1"/>
</dbReference>
<keyword evidence="2" id="KW-0472">Membrane</keyword>
<keyword evidence="2" id="KW-1133">Transmembrane helix</keyword>
<evidence type="ECO:0000259" key="3">
    <source>
        <dbReference type="PROSITE" id="PS50975"/>
    </source>
</evidence>
<keyword evidence="1" id="KW-0067">ATP-binding</keyword>
<sequence length="524" mass="60430">MNKLEFKKKIVLDNNSQKYPSVIPLKMSILTENASLLNYNLLQCLLLLFNIIFLPYSACITISVLLLNKIGFLKAPRRILENKTPRVLVSGVGMSKGLFVARTMYLGGCDVYGIDFDNKNRNLYFGRFSTSIKRYISVPDPITEGVDEFISQVIEIIKNENINLWVSCTRVATPIDDAKLADAIRKQTNCKSFQFNEEVTSILDNKITFMRKTLELGVSRALWHSLSSYHDINNLLHKIKGSTVSGQAVRFLIKSANLDDSTRNLLPLVSSDNLRDAENVLKSLDFSQNHEWVLQEFIESQEEYCTNALIINGQVRAFTASRGKSVQMHYQPLNPNSILYENMMQFTQKYASALGDITGHMSFDFLVSYQKTRDGFEGKLVPIECNPRCHTVTILFHGKEVELADRYLESLYGKQNTPILETKHRVHVGHYWIAHDLVTLGALPILRLISGLASYSWTDEIQRILQLLEHIVTWKDQTFLWWDPLPWFVMNHLFWPLELYRLYIENIKWRMINVTTGKIFRKLN</sequence>
<name>A0A0B1P5Z5_UNCNE</name>
<proteinExistence type="predicted"/>
<organism evidence="4 5">
    <name type="scientific">Uncinula necator</name>
    <name type="common">Grape powdery mildew</name>
    <dbReference type="NCBI Taxonomy" id="52586"/>
    <lineage>
        <taxon>Eukaryota</taxon>
        <taxon>Fungi</taxon>
        <taxon>Dikarya</taxon>
        <taxon>Ascomycota</taxon>
        <taxon>Pezizomycotina</taxon>
        <taxon>Leotiomycetes</taxon>
        <taxon>Erysiphales</taxon>
        <taxon>Erysiphaceae</taxon>
        <taxon>Erysiphe</taxon>
    </lineage>
</organism>
<dbReference type="STRING" id="52586.A0A0B1P5Z5"/>
<evidence type="ECO:0000256" key="1">
    <source>
        <dbReference type="PROSITE-ProRule" id="PRU00409"/>
    </source>
</evidence>
<dbReference type="AlphaFoldDB" id="A0A0B1P5Z5"/>
<dbReference type="Gene3D" id="3.30.470.20">
    <property type="entry name" value="ATP-grasp fold, B domain"/>
    <property type="match status" value="1"/>
</dbReference>
<comment type="caution">
    <text evidence="4">The sequence shown here is derived from an EMBL/GenBank/DDBJ whole genome shotgun (WGS) entry which is preliminary data.</text>
</comment>
<evidence type="ECO:0000313" key="5">
    <source>
        <dbReference type="Proteomes" id="UP000030854"/>
    </source>
</evidence>
<accession>A0A0B1P5Z5</accession>
<dbReference type="PROSITE" id="PS50975">
    <property type="entry name" value="ATP_GRASP"/>
    <property type="match status" value="1"/>
</dbReference>